<feature type="coiled-coil region" evidence="1">
    <location>
        <begin position="57"/>
        <end position="84"/>
    </location>
</feature>
<feature type="compositionally biased region" description="Acidic residues" evidence="2">
    <location>
        <begin position="233"/>
        <end position="243"/>
    </location>
</feature>
<evidence type="ECO:0000256" key="2">
    <source>
        <dbReference type="SAM" id="MobiDB-lite"/>
    </source>
</evidence>
<dbReference type="PANTHER" id="PTHR21148">
    <property type="entry name" value="THIOREDOXIN DOMAIN-CONTAINING PROTEIN 9"/>
    <property type="match status" value="1"/>
</dbReference>
<dbReference type="Gene3D" id="3.40.30.10">
    <property type="entry name" value="Glutaredoxin"/>
    <property type="match status" value="1"/>
</dbReference>
<evidence type="ECO:0000313" key="4">
    <source>
        <dbReference type="EMBL" id="CAE0143035.1"/>
    </source>
</evidence>
<reference evidence="4" key="1">
    <citation type="submission" date="2021-01" db="EMBL/GenBank/DDBJ databases">
        <authorList>
            <person name="Corre E."/>
            <person name="Pelletier E."/>
            <person name="Niang G."/>
            <person name="Scheremetjew M."/>
            <person name="Finn R."/>
            <person name="Kale V."/>
            <person name="Holt S."/>
            <person name="Cochrane G."/>
            <person name="Meng A."/>
            <person name="Brown T."/>
            <person name="Cohen L."/>
        </authorList>
    </citation>
    <scope>NUCLEOTIDE SEQUENCE</scope>
    <source>
        <strain evidence="4">RCC927</strain>
    </source>
</reference>
<dbReference type="InterPro" id="IPR013766">
    <property type="entry name" value="Thioredoxin_domain"/>
</dbReference>
<dbReference type="EMBL" id="HBHY01014257">
    <property type="protein sequence ID" value="CAE0143035.1"/>
    <property type="molecule type" value="Transcribed_RNA"/>
</dbReference>
<dbReference type="CDD" id="cd02989">
    <property type="entry name" value="Phd_like_TxnDC9"/>
    <property type="match status" value="1"/>
</dbReference>
<dbReference type="AlphaFoldDB" id="A0A7S3BUB3"/>
<feature type="region of interest" description="Disordered" evidence="2">
    <location>
        <begin position="211"/>
        <end position="243"/>
    </location>
</feature>
<keyword evidence="1" id="KW-0175">Coiled coil</keyword>
<feature type="domain" description="Thioredoxin" evidence="3">
    <location>
        <begin position="95"/>
        <end position="180"/>
    </location>
</feature>
<gene>
    <name evidence="4" type="ORF">PSIN1315_LOCUS9156</name>
</gene>
<organism evidence="4">
    <name type="scientific">Prasinoderma singulare</name>
    <dbReference type="NCBI Taxonomy" id="676789"/>
    <lineage>
        <taxon>Eukaryota</taxon>
        <taxon>Viridiplantae</taxon>
        <taxon>Prasinodermophyta</taxon>
        <taxon>Prasinodermophyceae</taxon>
        <taxon>Prasinodermales</taxon>
        <taxon>Prasinodermaceae</taxon>
        <taxon>Prasinoderma</taxon>
    </lineage>
</organism>
<protein>
    <recommendedName>
        <fullName evidence="3">Thioredoxin domain-containing protein</fullName>
    </recommendedName>
</protein>
<dbReference type="InterPro" id="IPR036249">
    <property type="entry name" value="Thioredoxin-like_sf"/>
</dbReference>
<dbReference type="SUPFAM" id="SSF52833">
    <property type="entry name" value="Thioredoxin-like"/>
    <property type="match status" value="1"/>
</dbReference>
<proteinExistence type="predicted"/>
<evidence type="ECO:0000256" key="1">
    <source>
        <dbReference type="SAM" id="Coils"/>
    </source>
</evidence>
<name>A0A7S3BUB3_9VIRI</name>
<dbReference type="Pfam" id="PF00085">
    <property type="entry name" value="Thioredoxin"/>
    <property type="match status" value="1"/>
</dbReference>
<sequence length="243" mass="27920">MSNFNMDPTKFKKDMGALAFGSALGAAARDYKSQMEAQDEAQAYVKAYQQVAIDEELGDEEALEKLQERRMKELRQEHEKKQEMARKGHGEYRHIGEDEFINEVTSSSLVACHFWHPEFPRSKIMDKHLEILARKYFDTKFIKIDAEKAAFFVAKLNIKMLPAVVFFKNGIAFDRVVGFGELGEVDDFPTSVLEERMLQTDAIKKKIVAKVQSDEEPDAMERRRVYASTLPKEDDDESSDFSD</sequence>
<accession>A0A7S3BUB3</accession>
<evidence type="ECO:0000259" key="3">
    <source>
        <dbReference type="Pfam" id="PF00085"/>
    </source>
</evidence>